<comment type="caution">
    <text evidence="1">The sequence shown here is derived from an EMBL/GenBank/DDBJ whole genome shotgun (WGS) entry which is preliminary data.</text>
</comment>
<evidence type="ECO:0000313" key="2">
    <source>
        <dbReference type="Proteomes" id="UP001628192"/>
    </source>
</evidence>
<sequence length="94" mass="9992">MKAMPDADMDAGPLPFAVLSPFLPGSLGWRAAGGTCLGLRSVEVPSTSLRNDCKTNRRAGKQPFQAFIALVCFLRQNQVYLIHAQACVAGDLAA</sequence>
<accession>A0ABQ0EBB0</accession>
<gene>
    <name evidence="1" type="ORF">Defa_24110</name>
</gene>
<keyword evidence="2" id="KW-1185">Reference proteome</keyword>
<organism evidence="1 2">
    <name type="scientific">Desulfovibrio falkowii</name>
    <dbReference type="NCBI Taxonomy" id="3136602"/>
    <lineage>
        <taxon>Bacteria</taxon>
        <taxon>Pseudomonadati</taxon>
        <taxon>Thermodesulfobacteriota</taxon>
        <taxon>Desulfovibrionia</taxon>
        <taxon>Desulfovibrionales</taxon>
        <taxon>Desulfovibrionaceae</taxon>
        <taxon>Desulfovibrio</taxon>
    </lineage>
</organism>
<dbReference type="EMBL" id="BAAFSG010000001">
    <property type="protein sequence ID" value="GAB1254924.1"/>
    <property type="molecule type" value="Genomic_DNA"/>
</dbReference>
<name>A0ABQ0EBB0_9BACT</name>
<proteinExistence type="predicted"/>
<evidence type="ECO:0000313" key="1">
    <source>
        <dbReference type="EMBL" id="GAB1254924.1"/>
    </source>
</evidence>
<protein>
    <submittedName>
        <fullName evidence="1">Uncharacterized protein</fullName>
    </submittedName>
</protein>
<reference evidence="1 2" key="1">
    <citation type="journal article" date="2025" name="Int. J. Syst. Evol. Microbiol.">
        <title>Desulfovibrio falkowii sp. nov., Porphyromonas miyakawae sp. nov., Mediterraneibacter flintii sp. nov. and Owariibacterium komagatae gen. nov., sp. nov., isolated from human faeces.</title>
        <authorList>
            <person name="Hamaguchi T."/>
            <person name="Ohara M."/>
            <person name="Hisatomi A."/>
            <person name="Sekiguchi K."/>
            <person name="Takeda J.I."/>
            <person name="Ueyama J."/>
            <person name="Ito M."/>
            <person name="Nishiwaki H."/>
            <person name="Ogi T."/>
            <person name="Hirayama M."/>
            <person name="Ohkuma M."/>
            <person name="Sakamoto M."/>
            <person name="Ohno K."/>
        </authorList>
    </citation>
    <scope>NUCLEOTIDE SEQUENCE [LARGE SCALE GENOMIC DNA]</scope>
    <source>
        <strain evidence="1 2">13CB8C</strain>
    </source>
</reference>
<dbReference type="Proteomes" id="UP001628192">
    <property type="component" value="Unassembled WGS sequence"/>
</dbReference>